<name>X1F5L2_9ZZZZ</name>
<evidence type="ECO:0000313" key="2">
    <source>
        <dbReference type="EMBL" id="GAH40921.1"/>
    </source>
</evidence>
<reference evidence="2" key="1">
    <citation type="journal article" date="2014" name="Front. Microbiol.">
        <title>High frequency of phylogenetically diverse reductive dehalogenase-homologous genes in deep subseafloor sedimentary metagenomes.</title>
        <authorList>
            <person name="Kawai M."/>
            <person name="Futagami T."/>
            <person name="Toyoda A."/>
            <person name="Takaki Y."/>
            <person name="Nishi S."/>
            <person name="Hori S."/>
            <person name="Arai W."/>
            <person name="Tsubouchi T."/>
            <person name="Morono Y."/>
            <person name="Uchiyama I."/>
            <person name="Ito T."/>
            <person name="Fujiyama A."/>
            <person name="Inagaki F."/>
            <person name="Takami H."/>
        </authorList>
    </citation>
    <scope>NUCLEOTIDE SEQUENCE</scope>
    <source>
        <strain evidence="2">Expedition CK06-06</strain>
    </source>
</reference>
<proteinExistence type="predicted"/>
<organism evidence="2">
    <name type="scientific">marine sediment metagenome</name>
    <dbReference type="NCBI Taxonomy" id="412755"/>
    <lineage>
        <taxon>unclassified sequences</taxon>
        <taxon>metagenomes</taxon>
        <taxon>ecological metagenomes</taxon>
    </lineage>
</organism>
<evidence type="ECO:0008006" key="3">
    <source>
        <dbReference type="Google" id="ProtNLM"/>
    </source>
</evidence>
<protein>
    <recommendedName>
        <fullName evidence="3">PCI domain-containing protein</fullName>
    </recommendedName>
</protein>
<keyword evidence="1" id="KW-0175">Coiled coil</keyword>
<feature type="non-terminal residue" evidence="2">
    <location>
        <position position="1"/>
    </location>
</feature>
<feature type="coiled-coil region" evidence="1">
    <location>
        <begin position="37"/>
        <end position="70"/>
    </location>
</feature>
<evidence type="ECO:0000256" key="1">
    <source>
        <dbReference type="SAM" id="Coils"/>
    </source>
</evidence>
<gene>
    <name evidence="2" type="ORF">S03H2_22907</name>
</gene>
<accession>X1F5L2</accession>
<sequence>QAKFMVESEQWREAIKMFKKSKEISIKQGWSDWVRYNEEMISKCKEMKERQQQERERREKIERIMQVSSRIRLDTMRDILNLEPHVFNERLIDWAEEFGFEIDGDYLNINKDKVSDFIEKLDKQFSDWEQVEKDRIGKKKTQR</sequence>
<dbReference type="EMBL" id="BARU01012419">
    <property type="protein sequence ID" value="GAH40921.1"/>
    <property type="molecule type" value="Genomic_DNA"/>
</dbReference>
<comment type="caution">
    <text evidence="2">The sequence shown here is derived from an EMBL/GenBank/DDBJ whole genome shotgun (WGS) entry which is preliminary data.</text>
</comment>
<dbReference type="AlphaFoldDB" id="X1F5L2"/>